<name>A0ACC1CWD2_9NEOP</name>
<evidence type="ECO:0000313" key="1">
    <source>
        <dbReference type="EMBL" id="KAJ0176014.1"/>
    </source>
</evidence>
<proteinExistence type="predicted"/>
<protein>
    <submittedName>
        <fullName evidence="1">Uncharacterized protein</fullName>
    </submittedName>
</protein>
<sequence>MHIFIQTCLDGKYTERMSMEPYFIKPVEKDDVDAVMKLLKKTFFIDEPMNQAVALCVETGTCPELEEYCFHSLLEGLSYKALDSDGNIVGVIINGVCPLKEDQNDNVFLSQAQRCTNPKFQKILYILAKREDGSRLWEKFPDETVLVEVKVAATDPKWRRRGIMNELVKVTEKATIDRNIRLLRMDTSSAYSAMSAQRLGFTCMYSAPYTEIKMDGKPLIVPEPPHVDDRVYVKTLFERL</sequence>
<dbReference type="Proteomes" id="UP000824533">
    <property type="component" value="Linkage Group LG14"/>
</dbReference>
<keyword evidence="2" id="KW-1185">Reference proteome</keyword>
<accession>A0ACC1CWD2</accession>
<dbReference type="EMBL" id="CM034400">
    <property type="protein sequence ID" value="KAJ0176014.1"/>
    <property type="molecule type" value="Genomic_DNA"/>
</dbReference>
<organism evidence="1 2">
    <name type="scientific">Dendrolimus kikuchii</name>
    <dbReference type="NCBI Taxonomy" id="765133"/>
    <lineage>
        <taxon>Eukaryota</taxon>
        <taxon>Metazoa</taxon>
        <taxon>Ecdysozoa</taxon>
        <taxon>Arthropoda</taxon>
        <taxon>Hexapoda</taxon>
        <taxon>Insecta</taxon>
        <taxon>Pterygota</taxon>
        <taxon>Neoptera</taxon>
        <taxon>Endopterygota</taxon>
        <taxon>Lepidoptera</taxon>
        <taxon>Glossata</taxon>
        <taxon>Ditrysia</taxon>
        <taxon>Bombycoidea</taxon>
        <taxon>Lasiocampidae</taxon>
        <taxon>Dendrolimus</taxon>
    </lineage>
</organism>
<reference evidence="1 2" key="1">
    <citation type="journal article" date="2021" name="Front. Genet.">
        <title>Chromosome-Level Genome Assembly Reveals Significant Gene Expansion in the Toll and IMD Signaling Pathways of Dendrolimus kikuchii.</title>
        <authorList>
            <person name="Zhou J."/>
            <person name="Wu P."/>
            <person name="Xiong Z."/>
            <person name="Liu N."/>
            <person name="Zhao N."/>
            <person name="Ji M."/>
            <person name="Qiu Y."/>
            <person name="Yang B."/>
        </authorList>
    </citation>
    <scope>NUCLEOTIDE SEQUENCE [LARGE SCALE GENOMIC DNA]</scope>
    <source>
        <strain evidence="1">Ann1</strain>
    </source>
</reference>
<evidence type="ECO:0000313" key="2">
    <source>
        <dbReference type="Proteomes" id="UP000824533"/>
    </source>
</evidence>
<gene>
    <name evidence="1" type="ORF">K1T71_008188</name>
</gene>
<comment type="caution">
    <text evidence="1">The sequence shown here is derived from an EMBL/GenBank/DDBJ whole genome shotgun (WGS) entry which is preliminary data.</text>
</comment>